<evidence type="ECO:0000313" key="1">
    <source>
        <dbReference type="EMBL" id="KAH0935394.1"/>
    </source>
</evidence>
<evidence type="ECO:0008006" key="3">
    <source>
        <dbReference type="Google" id="ProtNLM"/>
    </source>
</evidence>
<name>A0ABQ8E193_BRANA</name>
<gene>
    <name evidence="1" type="ORF">HID58_012511</name>
</gene>
<proteinExistence type="predicted"/>
<sequence length="104" mass="11131">EGLRENFRRSFYHSHLRSVSLILRSGDPSYTAIASFCLPGNGGSDSTGFAGFRLRESGGSGSTVLSPASSPIYSFIGFGLHGGVESRFVLNPAEAVVVFWRISD</sequence>
<comment type="caution">
    <text evidence="1">The sequence shown here is derived from an EMBL/GenBank/DDBJ whole genome shotgun (WGS) entry which is preliminary data.</text>
</comment>
<accession>A0ABQ8E193</accession>
<organism evidence="1 2">
    <name type="scientific">Brassica napus</name>
    <name type="common">Rape</name>
    <dbReference type="NCBI Taxonomy" id="3708"/>
    <lineage>
        <taxon>Eukaryota</taxon>
        <taxon>Viridiplantae</taxon>
        <taxon>Streptophyta</taxon>
        <taxon>Embryophyta</taxon>
        <taxon>Tracheophyta</taxon>
        <taxon>Spermatophyta</taxon>
        <taxon>Magnoliopsida</taxon>
        <taxon>eudicotyledons</taxon>
        <taxon>Gunneridae</taxon>
        <taxon>Pentapetalae</taxon>
        <taxon>rosids</taxon>
        <taxon>malvids</taxon>
        <taxon>Brassicales</taxon>
        <taxon>Brassicaceae</taxon>
        <taxon>Brassiceae</taxon>
        <taxon>Brassica</taxon>
    </lineage>
</organism>
<dbReference type="Proteomes" id="UP000824890">
    <property type="component" value="Unassembled WGS sequence"/>
</dbReference>
<feature type="non-terminal residue" evidence="1">
    <location>
        <position position="1"/>
    </location>
</feature>
<protein>
    <recommendedName>
        <fullName evidence="3">TLDc domain-containing protein</fullName>
    </recommendedName>
</protein>
<evidence type="ECO:0000313" key="2">
    <source>
        <dbReference type="Proteomes" id="UP000824890"/>
    </source>
</evidence>
<reference evidence="1 2" key="1">
    <citation type="submission" date="2021-05" db="EMBL/GenBank/DDBJ databases">
        <title>Genome Assembly of Synthetic Allotetraploid Brassica napus Reveals Homoeologous Exchanges between Subgenomes.</title>
        <authorList>
            <person name="Davis J.T."/>
        </authorList>
    </citation>
    <scope>NUCLEOTIDE SEQUENCE [LARGE SCALE GENOMIC DNA]</scope>
    <source>
        <strain evidence="2">cv. Da-Ae</strain>
        <tissue evidence="1">Seedling</tissue>
    </source>
</reference>
<keyword evidence="2" id="KW-1185">Reference proteome</keyword>
<dbReference type="EMBL" id="JAGKQM010000003">
    <property type="protein sequence ID" value="KAH0935394.1"/>
    <property type="molecule type" value="Genomic_DNA"/>
</dbReference>